<proteinExistence type="predicted"/>
<dbReference type="KEGG" id="wma:WM2015_2104"/>
<accession>A0A0K0XXP3</accession>
<dbReference type="PATRIC" id="fig|1579979.3.peg.2150"/>
<name>A0A0K0XXP3_9GAMM</name>
<sequence>MKTWLFKPFEKVAGGASLGLGLLIIVSTALLAWSRSLHTDGVLDLHFGPASPLWVQLSQGLIAWLSLSLVLWAAGLWLGRGGFRPIDLFGTQALARWPMLVAVAYLSIPPLRAEIERRTVELMAALPQPGEGMASTAYLADALWLTALSVPMLVMMVWMLWLMYHGYALVTDQKGQRAFFGFFGALVVASILAKALIAGLMSTL</sequence>
<gene>
    <name evidence="1" type="ORF">WM2015_2104</name>
</gene>
<evidence type="ECO:0000313" key="1">
    <source>
        <dbReference type="EMBL" id="AKS42469.1"/>
    </source>
</evidence>
<dbReference type="EMBL" id="CP012154">
    <property type="protein sequence ID" value="AKS42469.1"/>
    <property type="molecule type" value="Genomic_DNA"/>
</dbReference>
<dbReference type="STRING" id="1579979.WM2015_2104"/>
<dbReference type="Proteomes" id="UP000066624">
    <property type="component" value="Chromosome"/>
</dbReference>
<dbReference type="AlphaFoldDB" id="A0A0K0XXP3"/>
<evidence type="ECO:0000313" key="2">
    <source>
        <dbReference type="Proteomes" id="UP000066624"/>
    </source>
</evidence>
<dbReference type="RefSeq" id="WP_049726026.1">
    <property type="nucleotide sequence ID" value="NZ_CP012154.1"/>
</dbReference>
<protein>
    <submittedName>
        <fullName evidence="1">Uncharacterized protein</fullName>
    </submittedName>
</protein>
<dbReference type="OrthoDB" id="998157at2"/>
<keyword evidence="2" id="KW-1185">Reference proteome</keyword>
<reference evidence="1 2" key="1">
    <citation type="submission" date="2015-07" db="EMBL/GenBank/DDBJ databases">
        <authorList>
            <person name="Noorani M."/>
        </authorList>
    </citation>
    <scope>NUCLEOTIDE SEQUENCE [LARGE SCALE GENOMIC DNA]</scope>
    <source>
        <strain evidence="1 2">KCTC 42284</strain>
    </source>
</reference>
<organism evidence="1 2">
    <name type="scientific">Wenzhouxiangella marina</name>
    <dbReference type="NCBI Taxonomy" id="1579979"/>
    <lineage>
        <taxon>Bacteria</taxon>
        <taxon>Pseudomonadati</taxon>
        <taxon>Pseudomonadota</taxon>
        <taxon>Gammaproteobacteria</taxon>
        <taxon>Chromatiales</taxon>
        <taxon>Wenzhouxiangellaceae</taxon>
        <taxon>Wenzhouxiangella</taxon>
    </lineage>
</organism>